<dbReference type="InterPro" id="IPR007156">
    <property type="entry name" value="MamQ_LemA"/>
</dbReference>
<evidence type="ECO:0000256" key="2">
    <source>
        <dbReference type="ARBA" id="ARBA00008854"/>
    </source>
</evidence>
<keyword evidence="5" id="KW-0472">Membrane</keyword>
<dbReference type="PANTHER" id="PTHR34478">
    <property type="entry name" value="PROTEIN LEMA"/>
    <property type="match status" value="1"/>
</dbReference>
<comment type="subcellular location">
    <subcellularLocation>
        <location evidence="1">Membrane</location>
        <topology evidence="1">Single-pass membrane protein</topology>
    </subcellularLocation>
</comment>
<dbReference type="RefSeq" id="WP_035945521.1">
    <property type="nucleotide sequence ID" value="NZ_BMEA01000002.1"/>
</dbReference>
<evidence type="ECO:0000256" key="4">
    <source>
        <dbReference type="ARBA" id="ARBA00022989"/>
    </source>
</evidence>
<evidence type="ECO:0000313" key="7">
    <source>
        <dbReference type="EMBL" id="GGB79739.1"/>
    </source>
</evidence>
<feature type="compositionally biased region" description="Low complexity" evidence="6">
    <location>
        <begin position="197"/>
        <end position="225"/>
    </location>
</feature>
<evidence type="ECO:0000313" key="8">
    <source>
        <dbReference type="Proteomes" id="UP000628079"/>
    </source>
</evidence>
<evidence type="ECO:0000256" key="1">
    <source>
        <dbReference type="ARBA" id="ARBA00004167"/>
    </source>
</evidence>
<dbReference type="Proteomes" id="UP000628079">
    <property type="component" value="Unassembled WGS sequence"/>
</dbReference>
<dbReference type="PANTHER" id="PTHR34478:SF2">
    <property type="entry name" value="MEMBRANE PROTEIN"/>
    <property type="match status" value="1"/>
</dbReference>
<name>A0A8H9FTY6_9MICO</name>
<evidence type="ECO:0000256" key="6">
    <source>
        <dbReference type="SAM" id="MobiDB-lite"/>
    </source>
</evidence>
<accession>A0A8H9FTY6</accession>
<keyword evidence="3" id="KW-0812">Transmembrane</keyword>
<keyword evidence="4" id="KW-1133">Transmembrane helix</keyword>
<dbReference type="EMBL" id="BMEA01000002">
    <property type="protein sequence ID" value="GGB79739.1"/>
    <property type="molecule type" value="Genomic_DNA"/>
</dbReference>
<dbReference type="InterPro" id="IPR023353">
    <property type="entry name" value="LemA-like_dom_sf"/>
</dbReference>
<sequence length="249" mass="26751">MITAIIIIVVVLLLVGVVVGMYNGLIKLRNLVQEAWRQIDVELTRRHDLIGNLVETVKGYAAHERGTLEDVIKARSAAMAPNQSPGQQAESENMLSQALGRLLAIAEAYPDLKANQNFMALQQELTSTEDRIASARRYYNATVRDLNTKVETVPTNFIAGMFGIKQAEYFEAVGEQREAPKVDFGQRDATIPPPSGYAPTAPSASTPPGQQSPAQTPATPEATPTVGQTQPIEPANPGDGPAAPPAPRT</sequence>
<dbReference type="SUPFAM" id="SSF140478">
    <property type="entry name" value="LemA-like"/>
    <property type="match status" value="1"/>
</dbReference>
<comment type="caution">
    <text evidence="7">The sequence shown here is derived from an EMBL/GenBank/DDBJ whole genome shotgun (WGS) entry which is preliminary data.</text>
</comment>
<dbReference type="Pfam" id="PF04011">
    <property type="entry name" value="LemA"/>
    <property type="match status" value="1"/>
</dbReference>
<reference evidence="7" key="1">
    <citation type="journal article" date="2014" name="Int. J. Syst. Evol. Microbiol.">
        <title>Complete genome sequence of Corynebacterium casei LMG S-19264T (=DSM 44701T), isolated from a smear-ripened cheese.</title>
        <authorList>
            <consortium name="US DOE Joint Genome Institute (JGI-PGF)"/>
            <person name="Walter F."/>
            <person name="Albersmeier A."/>
            <person name="Kalinowski J."/>
            <person name="Ruckert C."/>
        </authorList>
    </citation>
    <scope>NUCLEOTIDE SEQUENCE</scope>
    <source>
        <strain evidence="7">CGMCC 1.10749</strain>
    </source>
</reference>
<dbReference type="Gene3D" id="1.20.1440.20">
    <property type="entry name" value="LemA-like domain"/>
    <property type="match status" value="1"/>
</dbReference>
<evidence type="ECO:0008006" key="9">
    <source>
        <dbReference type="Google" id="ProtNLM"/>
    </source>
</evidence>
<feature type="region of interest" description="Disordered" evidence="6">
    <location>
        <begin position="185"/>
        <end position="249"/>
    </location>
</feature>
<protein>
    <recommendedName>
        <fullName evidence="9">LemA family protein</fullName>
    </recommendedName>
</protein>
<organism evidence="7 8">
    <name type="scientific">Knoellia flava</name>
    <dbReference type="NCBI Taxonomy" id="913969"/>
    <lineage>
        <taxon>Bacteria</taxon>
        <taxon>Bacillati</taxon>
        <taxon>Actinomycetota</taxon>
        <taxon>Actinomycetes</taxon>
        <taxon>Micrococcales</taxon>
        <taxon>Intrasporangiaceae</taxon>
        <taxon>Knoellia</taxon>
    </lineage>
</organism>
<comment type="similarity">
    <text evidence="2">Belongs to the LemA family.</text>
</comment>
<gene>
    <name evidence="7" type="ORF">GCM10011314_19190</name>
</gene>
<proteinExistence type="inferred from homology"/>
<evidence type="ECO:0000256" key="3">
    <source>
        <dbReference type="ARBA" id="ARBA00022692"/>
    </source>
</evidence>
<evidence type="ECO:0000256" key="5">
    <source>
        <dbReference type="ARBA" id="ARBA00023136"/>
    </source>
</evidence>
<reference evidence="7" key="2">
    <citation type="submission" date="2020-09" db="EMBL/GenBank/DDBJ databases">
        <authorList>
            <person name="Sun Q."/>
            <person name="Zhou Y."/>
        </authorList>
    </citation>
    <scope>NUCLEOTIDE SEQUENCE</scope>
    <source>
        <strain evidence="7">CGMCC 1.10749</strain>
    </source>
</reference>
<dbReference type="AlphaFoldDB" id="A0A8H9FTY6"/>
<dbReference type="GO" id="GO:0016020">
    <property type="term" value="C:membrane"/>
    <property type="evidence" value="ECO:0007669"/>
    <property type="project" value="UniProtKB-SubCell"/>
</dbReference>